<evidence type="ECO:0000313" key="2">
    <source>
        <dbReference type="Proteomes" id="UP000663873"/>
    </source>
</evidence>
<dbReference type="AlphaFoldDB" id="A0A820HU91"/>
<protein>
    <submittedName>
        <fullName evidence="1">Uncharacterized protein</fullName>
    </submittedName>
</protein>
<reference evidence="1" key="1">
    <citation type="submission" date="2021-02" db="EMBL/GenBank/DDBJ databases">
        <authorList>
            <person name="Nowell W R."/>
        </authorList>
    </citation>
    <scope>NUCLEOTIDE SEQUENCE</scope>
</reference>
<dbReference type="Proteomes" id="UP000663873">
    <property type="component" value="Unassembled WGS sequence"/>
</dbReference>
<gene>
    <name evidence="1" type="ORF">UJA718_LOCUS12669</name>
</gene>
<feature type="non-terminal residue" evidence="1">
    <location>
        <position position="1"/>
    </location>
</feature>
<organism evidence="1 2">
    <name type="scientific">Rotaria socialis</name>
    <dbReference type="NCBI Taxonomy" id="392032"/>
    <lineage>
        <taxon>Eukaryota</taxon>
        <taxon>Metazoa</taxon>
        <taxon>Spiralia</taxon>
        <taxon>Gnathifera</taxon>
        <taxon>Rotifera</taxon>
        <taxon>Eurotatoria</taxon>
        <taxon>Bdelloidea</taxon>
        <taxon>Philodinida</taxon>
        <taxon>Philodinidae</taxon>
        <taxon>Rotaria</taxon>
    </lineage>
</organism>
<dbReference type="EMBL" id="CAJOBP010001662">
    <property type="protein sequence ID" value="CAF4301522.1"/>
    <property type="molecule type" value="Genomic_DNA"/>
</dbReference>
<comment type="caution">
    <text evidence="1">The sequence shown here is derived from an EMBL/GenBank/DDBJ whole genome shotgun (WGS) entry which is preliminary data.</text>
</comment>
<proteinExistence type="predicted"/>
<sequence>VSIVEIAAKIVRSIEQGFAEHGCGLGAMLPSRGGTLR</sequence>
<evidence type="ECO:0000313" key="1">
    <source>
        <dbReference type="EMBL" id="CAF4301522.1"/>
    </source>
</evidence>
<accession>A0A820HU91</accession>
<name>A0A820HU91_9BILA</name>
<keyword evidence="2" id="KW-1185">Reference proteome</keyword>